<evidence type="ECO:0000256" key="3">
    <source>
        <dbReference type="ARBA" id="ARBA00023163"/>
    </source>
</evidence>
<dbReference type="PANTHER" id="PTHR44846:SF1">
    <property type="entry name" value="MANNOSYL-D-GLYCERATE TRANSPORT_METABOLISM SYSTEM REPRESSOR MNGR-RELATED"/>
    <property type="match status" value="1"/>
</dbReference>
<dbReference type="InterPro" id="IPR000524">
    <property type="entry name" value="Tscrpt_reg_HTH_GntR"/>
</dbReference>
<evidence type="ECO:0000313" key="5">
    <source>
        <dbReference type="EMBL" id="GAA1571688.1"/>
    </source>
</evidence>
<dbReference type="SMART" id="SM00345">
    <property type="entry name" value="HTH_GNTR"/>
    <property type="match status" value="1"/>
</dbReference>
<name>A0ABP4P4N9_9ACTN</name>
<dbReference type="InterPro" id="IPR050679">
    <property type="entry name" value="Bact_HTH_transcr_reg"/>
</dbReference>
<keyword evidence="1" id="KW-0805">Transcription regulation</keyword>
<evidence type="ECO:0000256" key="1">
    <source>
        <dbReference type="ARBA" id="ARBA00023015"/>
    </source>
</evidence>
<dbReference type="Proteomes" id="UP001500393">
    <property type="component" value="Unassembled WGS sequence"/>
</dbReference>
<dbReference type="CDD" id="cd07377">
    <property type="entry name" value="WHTH_GntR"/>
    <property type="match status" value="1"/>
</dbReference>
<evidence type="ECO:0000256" key="2">
    <source>
        <dbReference type="ARBA" id="ARBA00023125"/>
    </source>
</evidence>
<dbReference type="InterPro" id="IPR036388">
    <property type="entry name" value="WH-like_DNA-bd_sf"/>
</dbReference>
<gene>
    <name evidence="5" type="ORF">GCM10009789_26550</name>
</gene>
<feature type="domain" description="HTH gntR-type" evidence="4">
    <location>
        <begin position="9"/>
        <end position="77"/>
    </location>
</feature>
<dbReference type="RefSeq" id="WP_344213428.1">
    <property type="nucleotide sequence ID" value="NZ_BAAAOS010000018.1"/>
</dbReference>
<evidence type="ECO:0000259" key="4">
    <source>
        <dbReference type="PROSITE" id="PS50949"/>
    </source>
</evidence>
<dbReference type="Gene3D" id="1.10.10.10">
    <property type="entry name" value="Winged helix-like DNA-binding domain superfamily/Winged helix DNA-binding domain"/>
    <property type="match status" value="1"/>
</dbReference>
<dbReference type="Pfam" id="PF00392">
    <property type="entry name" value="GntR"/>
    <property type="match status" value="1"/>
</dbReference>
<keyword evidence="3" id="KW-0804">Transcription</keyword>
<keyword evidence="6" id="KW-1185">Reference proteome</keyword>
<dbReference type="PROSITE" id="PS50949">
    <property type="entry name" value="HTH_GNTR"/>
    <property type="match status" value="1"/>
</dbReference>
<dbReference type="EMBL" id="BAAAOS010000018">
    <property type="protein sequence ID" value="GAA1571688.1"/>
    <property type="molecule type" value="Genomic_DNA"/>
</dbReference>
<protein>
    <recommendedName>
        <fullName evidence="4">HTH gntR-type domain-containing protein</fullName>
    </recommendedName>
</protein>
<organism evidence="5 6">
    <name type="scientific">Kribbella sancticallisti</name>
    <dbReference type="NCBI Taxonomy" id="460087"/>
    <lineage>
        <taxon>Bacteria</taxon>
        <taxon>Bacillati</taxon>
        <taxon>Actinomycetota</taxon>
        <taxon>Actinomycetes</taxon>
        <taxon>Propionibacteriales</taxon>
        <taxon>Kribbellaceae</taxon>
        <taxon>Kribbella</taxon>
    </lineage>
</organism>
<evidence type="ECO:0000313" key="6">
    <source>
        <dbReference type="Proteomes" id="UP001500393"/>
    </source>
</evidence>
<dbReference type="InterPro" id="IPR036390">
    <property type="entry name" value="WH_DNA-bd_sf"/>
</dbReference>
<keyword evidence="2" id="KW-0238">DNA-binding</keyword>
<comment type="caution">
    <text evidence="5">The sequence shown here is derived from an EMBL/GenBank/DDBJ whole genome shotgun (WGS) entry which is preliminary data.</text>
</comment>
<proteinExistence type="predicted"/>
<accession>A0ABP4P4N9</accession>
<sequence>MAIDRSSAQPLQAQLADDIRRRIRAGEFPPGAKLPPLRALTTEYDVAEMTLHNAIRELQRDGLLVSSRGRGTFVSEDLSGLDLEGAQPSVQDQLAELRRTVEDLTVRLETLESHSDKSTADRGVKP</sequence>
<dbReference type="PANTHER" id="PTHR44846">
    <property type="entry name" value="MANNOSYL-D-GLYCERATE TRANSPORT/METABOLISM SYSTEM REPRESSOR MNGR-RELATED"/>
    <property type="match status" value="1"/>
</dbReference>
<dbReference type="SUPFAM" id="SSF46785">
    <property type="entry name" value="Winged helix' DNA-binding domain"/>
    <property type="match status" value="1"/>
</dbReference>
<reference evidence="6" key="1">
    <citation type="journal article" date="2019" name="Int. J. Syst. Evol. Microbiol.">
        <title>The Global Catalogue of Microorganisms (GCM) 10K type strain sequencing project: providing services to taxonomists for standard genome sequencing and annotation.</title>
        <authorList>
            <consortium name="The Broad Institute Genomics Platform"/>
            <consortium name="The Broad Institute Genome Sequencing Center for Infectious Disease"/>
            <person name="Wu L."/>
            <person name="Ma J."/>
        </authorList>
    </citation>
    <scope>NUCLEOTIDE SEQUENCE [LARGE SCALE GENOMIC DNA]</scope>
    <source>
        <strain evidence="6">JCM 14969</strain>
    </source>
</reference>